<feature type="domain" description="Thiolase C-terminal" evidence="8">
    <location>
        <begin position="276"/>
        <end position="398"/>
    </location>
</feature>
<dbReference type="InterPro" id="IPR002155">
    <property type="entry name" value="Thiolase"/>
</dbReference>
<evidence type="ECO:0000259" key="7">
    <source>
        <dbReference type="Pfam" id="PF00108"/>
    </source>
</evidence>
<dbReference type="InterPro" id="IPR020615">
    <property type="entry name" value="Thiolase_acyl_enz_int_AS"/>
</dbReference>
<dbReference type="Gene3D" id="3.40.47.10">
    <property type="match status" value="2"/>
</dbReference>
<feature type="domain" description="Thiolase N-terminal" evidence="7">
    <location>
        <begin position="5"/>
        <end position="268"/>
    </location>
</feature>
<dbReference type="PROSITE" id="PS00737">
    <property type="entry name" value="THIOLASE_2"/>
    <property type="match status" value="1"/>
</dbReference>
<accession>A0ABV6NCL2</accession>
<comment type="similarity">
    <text evidence="2 6">Belongs to the thiolase-like superfamily. Thiolase family.</text>
</comment>
<dbReference type="Proteomes" id="UP001589833">
    <property type="component" value="Unassembled WGS sequence"/>
</dbReference>
<evidence type="ECO:0000256" key="2">
    <source>
        <dbReference type="ARBA" id="ARBA00010982"/>
    </source>
</evidence>
<dbReference type="Pfam" id="PF00108">
    <property type="entry name" value="Thiolase_N"/>
    <property type="match status" value="1"/>
</dbReference>
<sequence length="399" mass="42303">MREAVIIDAVRTPIAKVNGTLSDVRPDDLAGHAIKQLLARVQIDPALIEDVYFGCANQAGEDNRNVARMGLLLAGVPETVPGVTVNRLCGSGLDAINQATAAIKSGLGDVFIAGGTESMTRAPYVMMKPQLSNARGNQTLHDTTIGWRLVNPELAEVYPPISLGETAENVAERYGVSREEQDELALLSQQKAAIAIESGRFKDEIVPIAVPQRKGDPIIFDTDEHPRSGTTLEALSKLRPVFREGGTVTAGNSSGINDGASAVLIMDRELAENLDLKPIARIITSAVSGVDPAYMGVGPIPATEKALQRAGLTVDDLDLIEINEAFAAQSVACIKELGFHMDKVNVNGGAIALGHPLGCSGSRIVTTLVHEMQKRDVRYGLATMCIGVGQGISTIIEKV</sequence>
<protein>
    <recommendedName>
        <fullName evidence="5">acetyl-CoA C-acyltransferase</fullName>
        <ecNumber evidence="5">2.3.1.16</ecNumber>
    </recommendedName>
</protein>
<dbReference type="InterPro" id="IPR020617">
    <property type="entry name" value="Thiolase_C"/>
</dbReference>
<organism evidence="9 10">
    <name type="scientific">Halalkalibacter alkalisediminis</name>
    <dbReference type="NCBI Taxonomy" id="935616"/>
    <lineage>
        <taxon>Bacteria</taxon>
        <taxon>Bacillati</taxon>
        <taxon>Bacillota</taxon>
        <taxon>Bacilli</taxon>
        <taxon>Bacillales</taxon>
        <taxon>Bacillaceae</taxon>
        <taxon>Halalkalibacter</taxon>
    </lineage>
</organism>
<dbReference type="InterPro" id="IPR020616">
    <property type="entry name" value="Thiolase_N"/>
</dbReference>
<dbReference type="PROSITE" id="PS00099">
    <property type="entry name" value="THIOLASE_3"/>
    <property type="match status" value="1"/>
</dbReference>
<proteinExistence type="inferred from homology"/>
<dbReference type="CDD" id="cd00751">
    <property type="entry name" value="thiolase"/>
    <property type="match status" value="1"/>
</dbReference>
<dbReference type="InterPro" id="IPR020610">
    <property type="entry name" value="Thiolase_AS"/>
</dbReference>
<dbReference type="InterPro" id="IPR016039">
    <property type="entry name" value="Thiolase-like"/>
</dbReference>
<evidence type="ECO:0000313" key="9">
    <source>
        <dbReference type="EMBL" id="MFC0558381.1"/>
    </source>
</evidence>
<keyword evidence="4 6" id="KW-0012">Acyltransferase</keyword>
<reference evidence="9 10" key="1">
    <citation type="submission" date="2024-09" db="EMBL/GenBank/DDBJ databases">
        <authorList>
            <person name="Sun Q."/>
            <person name="Mori K."/>
        </authorList>
    </citation>
    <scope>NUCLEOTIDE SEQUENCE [LARGE SCALE GENOMIC DNA]</scope>
    <source>
        <strain evidence="9 10">NCAIM B.02301</strain>
    </source>
</reference>
<dbReference type="PANTHER" id="PTHR43853:SF2">
    <property type="entry name" value="3-OXOADIPYL-COA_3-OXO-5,6-DEHYDROSUBERYL-COA THIOLASE"/>
    <property type="match status" value="1"/>
</dbReference>
<dbReference type="InterPro" id="IPR050215">
    <property type="entry name" value="Thiolase-like_sf_Thiolase"/>
</dbReference>
<dbReference type="EMBL" id="JBHLTR010000004">
    <property type="protein sequence ID" value="MFC0558381.1"/>
    <property type="molecule type" value="Genomic_DNA"/>
</dbReference>
<evidence type="ECO:0000256" key="1">
    <source>
        <dbReference type="ARBA" id="ARBA00005189"/>
    </source>
</evidence>
<comment type="caution">
    <text evidence="9">The sequence shown here is derived from an EMBL/GenBank/DDBJ whole genome shotgun (WGS) entry which is preliminary data.</text>
</comment>
<evidence type="ECO:0000256" key="6">
    <source>
        <dbReference type="RuleBase" id="RU003557"/>
    </source>
</evidence>
<name>A0ABV6NCL2_9BACI</name>
<gene>
    <name evidence="9" type="ORF">ACFFH4_04880</name>
</gene>
<evidence type="ECO:0000256" key="3">
    <source>
        <dbReference type="ARBA" id="ARBA00022679"/>
    </source>
</evidence>
<evidence type="ECO:0000256" key="4">
    <source>
        <dbReference type="ARBA" id="ARBA00023315"/>
    </source>
</evidence>
<comment type="pathway">
    <text evidence="1">Lipid metabolism.</text>
</comment>
<dbReference type="EC" id="2.3.1.16" evidence="5"/>
<dbReference type="PROSITE" id="PS00098">
    <property type="entry name" value="THIOLASE_1"/>
    <property type="match status" value="1"/>
</dbReference>
<evidence type="ECO:0000313" key="10">
    <source>
        <dbReference type="Proteomes" id="UP001589833"/>
    </source>
</evidence>
<evidence type="ECO:0000259" key="8">
    <source>
        <dbReference type="Pfam" id="PF02803"/>
    </source>
</evidence>
<dbReference type="SUPFAM" id="SSF53901">
    <property type="entry name" value="Thiolase-like"/>
    <property type="match status" value="2"/>
</dbReference>
<dbReference type="PIRSF" id="PIRSF000429">
    <property type="entry name" value="Ac-CoA_Ac_transf"/>
    <property type="match status" value="1"/>
</dbReference>
<dbReference type="InterPro" id="IPR020613">
    <property type="entry name" value="Thiolase_CS"/>
</dbReference>
<dbReference type="NCBIfam" id="TIGR01930">
    <property type="entry name" value="AcCoA-C-Actrans"/>
    <property type="match status" value="1"/>
</dbReference>
<evidence type="ECO:0000256" key="5">
    <source>
        <dbReference type="ARBA" id="ARBA00024073"/>
    </source>
</evidence>
<dbReference type="Pfam" id="PF02803">
    <property type="entry name" value="Thiolase_C"/>
    <property type="match status" value="1"/>
</dbReference>
<dbReference type="RefSeq" id="WP_273840944.1">
    <property type="nucleotide sequence ID" value="NZ_JAQQWT010000003.1"/>
</dbReference>
<keyword evidence="10" id="KW-1185">Reference proteome</keyword>
<dbReference type="PANTHER" id="PTHR43853">
    <property type="entry name" value="3-KETOACYL-COA THIOLASE, PEROXISOMAL"/>
    <property type="match status" value="1"/>
</dbReference>
<keyword evidence="3 6" id="KW-0808">Transferase</keyword>